<comment type="similarity">
    <text evidence="1 4">Belongs to the aldehyde dehydrogenase family.</text>
</comment>
<dbReference type="EMBL" id="BAABDM010000010">
    <property type="protein sequence ID" value="GAA4104618.1"/>
    <property type="molecule type" value="Genomic_DNA"/>
</dbReference>
<evidence type="ECO:0000313" key="6">
    <source>
        <dbReference type="EMBL" id="GAA4104618.1"/>
    </source>
</evidence>
<dbReference type="RefSeq" id="WP_344938293.1">
    <property type="nucleotide sequence ID" value="NZ_BAABDM010000010.1"/>
</dbReference>
<keyword evidence="7" id="KW-1185">Reference proteome</keyword>
<evidence type="ECO:0000256" key="3">
    <source>
        <dbReference type="PROSITE-ProRule" id="PRU10007"/>
    </source>
</evidence>
<dbReference type="InterPro" id="IPR029510">
    <property type="entry name" value="Ald_DH_CS_GLU"/>
</dbReference>
<dbReference type="Gene3D" id="3.40.605.10">
    <property type="entry name" value="Aldehyde Dehydrogenase, Chain A, domain 1"/>
    <property type="match status" value="1"/>
</dbReference>
<accession>A0ABP7X4J5</accession>
<dbReference type="PROSITE" id="PS00687">
    <property type="entry name" value="ALDEHYDE_DEHYDR_GLU"/>
    <property type="match status" value="1"/>
</dbReference>
<protein>
    <submittedName>
        <fullName evidence="6">Aldehyde dehydrogenase</fullName>
    </submittedName>
</protein>
<dbReference type="InterPro" id="IPR015590">
    <property type="entry name" value="Aldehyde_DH_dom"/>
</dbReference>
<dbReference type="PANTHER" id="PTHR42804">
    <property type="entry name" value="ALDEHYDE DEHYDROGENASE"/>
    <property type="match status" value="1"/>
</dbReference>
<dbReference type="Pfam" id="PF00171">
    <property type="entry name" value="Aldedh"/>
    <property type="match status" value="1"/>
</dbReference>
<comment type="caution">
    <text evidence="6">The sequence shown here is derived from an EMBL/GenBank/DDBJ whole genome shotgun (WGS) entry which is preliminary data.</text>
</comment>
<dbReference type="PANTHER" id="PTHR42804:SF1">
    <property type="entry name" value="ALDEHYDE DEHYDROGENASE-RELATED"/>
    <property type="match status" value="1"/>
</dbReference>
<evidence type="ECO:0000256" key="1">
    <source>
        <dbReference type="ARBA" id="ARBA00009986"/>
    </source>
</evidence>
<evidence type="ECO:0000256" key="4">
    <source>
        <dbReference type="RuleBase" id="RU003345"/>
    </source>
</evidence>
<dbReference type="CDD" id="cd07078">
    <property type="entry name" value="ALDH"/>
    <property type="match status" value="1"/>
</dbReference>
<keyword evidence="2 4" id="KW-0560">Oxidoreductase</keyword>
<evidence type="ECO:0000259" key="5">
    <source>
        <dbReference type="Pfam" id="PF00171"/>
    </source>
</evidence>
<dbReference type="Proteomes" id="UP001500392">
    <property type="component" value="Unassembled WGS sequence"/>
</dbReference>
<sequence length="478" mass="49757">MLLNLINGEHAAPRVALDSWVCNASTAAQLFPQLAADAEQVEEAIVTASAVHAGGEWSGLSNSSRADLLDAAADALAEQAERIAEADARCTGAILKFTRVVASICPMAFRSAANLLRGLEAETAGHEPLQGPHGALLNERLALGPAAIIAPWNAPSGIACHKIASALAAGCPVIVKPSEWAPLSAQYIVEALQEVGFPTGLIQLLHGDAKVGAALVADSRIAAVSFTGGLAGGRAVATACAQDIKPAQLELGGNNALVVLEDANIEASCDAIVQGLVTLNGQWCRALGRLLIHESLVSPVLKGVMARLEKLHIGSALSPESDMGPLVHAAHLAHIKQTLEAYRALGGKVMQSSSIPTTPGYYFAPALITGLTPEQTRNETFGPVATVHSFNSDDEAVALANGTPFGLAGYVFGEEQRCWAVAKQMRTGIVKINAVTMMNLHPLAPRPAWGLSGQGDEGVRESFEFFRGSRVIGVGARP</sequence>
<gene>
    <name evidence="6" type="ORF">GCM10022414_33640</name>
</gene>
<dbReference type="InterPro" id="IPR016163">
    <property type="entry name" value="Ald_DH_C"/>
</dbReference>
<proteinExistence type="inferred from homology"/>
<organism evidence="6 7">
    <name type="scientific">Zhongshania borealis</name>
    <dbReference type="NCBI Taxonomy" id="889488"/>
    <lineage>
        <taxon>Bacteria</taxon>
        <taxon>Pseudomonadati</taxon>
        <taxon>Pseudomonadota</taxon>
        <taxon>Gammaproteobacteria</taxon>
        <taxon>Cellvibrionales</taxon>
        <taxon>Spongiibacteraceae</taxon>
        <taxon>Zhongshania</taxon>
    </lineage>
</organism>
<name>A0ABP7X4J5_9GAMM</name>
<feature type="domain" description="Aldehyde dehydrogenase" evidence="5">
    <location>
        <begin position="22"/>
        <end position="467"/>
    </location>
</feature>
<dbReference type="Gene3D" id="3.40.309.10">
    <property type="entry name" value="Aldehyde Dehydrogenase, Chain A, domain 2"/>
    <property type="match status" value="1"/>
</dbReference>
<evidence type="ECO:0000256" key="2">
    <source>
        <dbReference type="ARBA" id="ARBA00023002"/>
    </source>
</evidence>
<evidence type="ECO:0000313" key="7">
    <source>
        <dbReference type="Proteomes" id="UP001500392"/>
    </source>
</evidence>
<dbReference type="SUPFAM" id="SSF53720">
    <property type="entry name" value="ALDH-like"/>
    <property type="match status" value="1"/>
</dbReference>
<dbReference type="InterPro" id="IPR016162">
    <property type="entry name" value="Ald_DH_N"/>
</dbReference>
<reference evidence="7" key="1">
    <citation type="journal article" date="2019" name="Int. J. Syst. Evol. Microbiol.">
        <title>The Global Catalogue of Microorganisms (GCM) 10K type strain sequencing project: providing services to taxonomists for standard genome sequencing and annotation.</title>
        <authorList>
            <consortium name="The Broad Institute Genomics Platform"/>
            <consortium name="The Broad Institute Genome Sequencing Center for Infectious Disease"/>
            <person name="Wu L."/>
            <person name="Ma J."/>
        </authorList>
    </citation>
    <scope>NUCLEOTIDE SEQUENCE [LARGE SCALE GENOMIC DNA]</scope>
    <source>
        <strain evidence="7">JCM 17304</strain>
    </source>
</reference>
<feature type="active site" evidence="3">
    <location>
        <position position="250"/>
    </location>
</feature>
<dbReference type="InterPro" id="IPR016161">
    <property type="entry name" value="Ald_DH/histidinol_DH"/>
</dbReference>